<keyword evidence="3" id="KW-1185">Reference proteome</keyword>
<comment type="caution">
    <text evidence="2">The sequence shown here is derived from an EMBL/GenBank/DDBJ whole genome shotgun (WGS) entry which is preliminary data.</text>
</comment>
<evidence type="ECO:0000313" key="3">
    <source>
        <dbReference type="Proteomes" id="UP000192796"/>
    </source>
</evidence>
<dbReference type="SUPFAM" id="SSF52200">
    <property type="entry name" value="Toll/Interleukin receptor TIR domain"/>
    <property type="match status" value="1"/>
</dbReference>
<dbReference type="OrthoDB" id="344630at2"/>
<sequence>MTTTYQLITIGISHTLKDTIIESFFQRVEELGIPTELISIINGENFNQYKPNAPSVCLYFGEPQVKQFPDLVILEQLQANAVFTIPIVPDLKNFSNSIPESLRPINGTALNNLTQVDAIVNSILEGLSLLRESRRLFISYRRIESRTMAIQLYEHLDACGFDVFLDTHSIRPGEPFQEELWHRLVDTDVVVLLNTPGFMESRWTAEELAKASAMSIGVVQVIYPEHEPEKMAALCFPFYLDDKHFAGGNSRNPDGFFTVGALKEIAKQVEVVRARSLAARQDNIIREFTSTAQKLNVAVQLHPQKFMTLRNSNGKEVAVIPTVGIPHGFTYNQTAELIKLIRESEAAEALILYDHRNIREKWLNHLIWLDLYLPVKSVKITEIEEWMTKL</sequence>
<feature type="domain" description="TIR" evidence="1">
    <location>
        <begin position="132"/>
        <end position="265"/>
    </location>
</feature>
<dbReference type="EMBL" id="LVYD01000045">
    <property type="protein sequence ID" value="OQP63362.1"/>
    <property type="molecule type" value="Genomic_DNA"/>
</dbReference>
<dbReference type="STRING" id="1703345.A3860_23725"/>
<proteinExistence type="predicted"/>
<dbReference type="Proteomes" id="UP000192796">
    <property type="component" value="Unassembled WGS sequence"/>
</dbReference>
<dbReference type="RefSeq" id="WP_081147623.1">
    <property type="nucleotide sequence ID" value="NZ_LVYD01000045.1"/>
</dbReference>
<gene>
    <name evidence="2" type="ORF">A3860_23725</name>
</gene>
<dbReference type="PROSITE" id="PS50104">
    <property type="entry name" value="TIR"/>
    <property type="match status" value="1"/>
</dbReference>
<dbReference type="InterPro" id="IPR035897">
    <property type="entry name" value="Toll_tir_struct_dom_sf"/>
</dbReference>
<evidence type="ECO:0000313" key="2">
    <source>
        <dbReference type="EMBL" id="OQP63362.1"/>
    </source>
</evidence>
<dbReference type="Gene3D" id="3.40.50.10140">
    <property type="entry name" value="Toll/interleukin-1 receptor homology (TIR) domain"/>
    <property type="match status" value="1"/>
</dbReference>
<dbReference type="InterPro" id="IPR000157">
    <property type="entry name" value="TIR_dom"/>
</dbReference>
<dbReference type="Pfam" id="PF13676">
    <property type="entry name" value="TIR_2"/>
    <property type="match status" value="1"/>
</dbReference>
<name>A0A1V9FYF2_9BACT</name>
<organism evidence="2 3">
    <name type="scientific">Niastella vici</name>
    <dbReference type="NCBI Taxonomy" id="1703345"/>
    <lineage>
        <taxon>Bacteria</taxon>
        <taxon>Pseudomonadati</taxon>
        <taxon>Bacteroidota</taxon>
        <taxon>Chitinophagia</taxon>
        <taxon>Chitinophagales</taxon>
        <taxon>Chitinophagaceae</taxon>
        <taxon>Niastella</taxon>
    </lineage>
</organism>
<accession>A0A1V9FYF2</accession>
<evidence type="ECO:0000259" key="1">
    <source>
        <dbReference type="PROSITE" id="PS50104"/>
    </source>
</evidence>
<dbReference type="GO" id="GO:0007165">
    <property type="term" value="P:signal transduction"/>
    <property type="evidence" value="ECO:0007669"/>
    <property type="project" value="InterPro"/>
</dbReference>
<dbReference type="AlphaFoldDB" id="A0A1V9FYF2"/>
<reference evidence="2 3" key="1">
    <citation type="submission" date="2016-03" db="EMBL/GenBank/DDBJ databases">
        <title>Niastella vici sp. nov., isolated from farmland soil.</title>
        <authorList>
            <person name="Chen L."/>
            <person name="Wang D."/>
            <person name="Yang S."/>
            <person name="Wang G."/>
        </authorList>
    </citation>
    <scope>NUCLEOTIDE SEQUENCE [LARGE SCALE GENOMIC DNA]</scope>
    <source>
        <strain evidence="2 3">DJ57</strain>
    </source>
</reference>
<protein>
    <recommendedName>
        <fullName evidence="1">TIR domain-containing protein</fullName>
    </recommendedName>
</protein>